<dbReference type="Gene3D" id="3.30.420.10">
    <property type="entry name" value="Ribonuclease H-like superfamily/Ribonuclease H"/>
    <property type="match status" value="1"/>
</dbReference>
<name>A0AAV4V2I2_9ARAC</name>
<accession>A0AAV4V2I2</accession>
<organism evidence="2 3">
    <name type="scientific">Caerostris darwini</name>
    <dbReference type="NCBI Taxonomy" id="1538125"/>
    <lineage>
        <taxon>Eukaryota</taxon>
        <taxon>Metazoa</taxon>
        <taxon>Ecdysozoa</taxon>
        <taxon>Arthropoda</taxon>
        <taxon>Chelicerata</taxon>
        <taxon>Arachnida</taxon>
        <taxon>Araneae</taxon>
        <taxon>Araneomorphae</taxon>
        <taxon>Entelegynae</taxon>
        <taxon>Araneoidea</taxon>
        <taxon>Araneidae</taxon>
        <taxon>Caerostris</taxon>
    </lineage>
</organism>
<dbReference type="CDD" id="cd09276">
    <property type="entry name" value="Rnase_HI_RT_non_LTR"/>
    <property type="match status" value="1"/>
</dbReference>
<gene>
    <name evidence="2" type="primary">R1A1-elementORF2_110</name>
    <name evidence="2" type="ORF">CDAR_543541</name>
</gene>
<keyword evidence="3" id="KW-1185">Reference proteome</keyword>
<dbReference type="InterPro" id="IPR012337">
    <property type="entry name" value="RNaseH-like_sf"/>
</dbReference>
<reference evidence="2 3" key="1">
    <citation type="submission" date="2021-06" db="EMBL/GenBank/DDBJ databases">
        <title>Caerostris darwini draft genome.</title>
        <authorList>
            <person name="Kono N."/>
            <person name="Arakawa K."/>
        </authorList>
    </citation>
    <scope>NUCLEOTIDE SEQUENCE [LARGE SCALE GENOMIC DNA]</scope>
</reference>
<evidence type="ECO:0000259" key="1">
    <source>
        <dbReference type="PROSITE" id="PS50879"/>
    </source>
</evidence>
<dbReference type="InterPro" id="IPR002156">
    <property type="entry name" value="RNaseH_domain"/>
</dbReference>
<dbReference type="GO" id="GO:0004523">
    <property type="term" value="F:RNA-DNA hybrid ribonuclease activity"/>
    <property type="evidence" value="ECO:0007669"/>
    <property type="project" value="InterPro"/>
</dbReference>
<dbReference type="PROSITE" id="PS50879">
    <property type="entry name" value="RNASE_H_1"/>
    <property type="match status" value="1"/>
</dbReference>
<comment type="caution">
    <text evidence="2">The sequence shown here is derived from an EMBL/GenBank/DDBJ whole genome shotgun (WGS) entry which is preliminary data.</text>
</comment>
<evidence type="ECO:0000313" key="3">
    <source>
        <dbReference type="Proteomes" id="UP001054837"/>
    </source>
</evidence>
<evidence type="ECO:0000313" key="2">
    <source>
        <dbReference type="EMBL" id="GIY64171.1"/>
    </source>
</evidence>
<dbReference type="SUPFAM" id="SSF53098">
    <property type="entry name" value="Ribonuclease H-like"/>
    <property type="match status" value="1"/>
</dbReference>
<proteinExistence type="predicted"/>
<dbReference type="AlphaFoldDB" id="A0AAV4V2I2"/>
<dbReference type="Pfam" id="PF00075">
    <property type="entry name" value="RNase_H"/>
    <property type="match status" value="1"/>
</dbReference>
<dbReference type="Proteomes" id="UP001054837">
    <property type="component" value="Unassembled WGS sequence"/>
</dbReference>
<protein>
    <recommendedName>
        <fullName evidence="1">RNase H type-1 domain-containing protein</fullName>
    </recommendedName>
</protein>
<dbReference type="InterPro" id="IPR036397">
    <property type="entry name" value="RNaseH_sf"/>
</dbReference>
<sequence length="222" mass="25179">MTVIKTPAVHGAEFNKSEYESVSDLWDTYPALRKSVLFDLPEPFGSEIEMYKDRSGMEGRYGSHLVVLYYGQIHSEMRRLEDHASVYQAELVAIHMALTWTLKLKEVKSINIYSDSRSALQALADPSNTSELVLEFKRMHELATARRMVYLHWLKAHVGYLGNVLADESAKDATKIGDVGWTWKKPRSRIIKDLKELQLSGRFAGLLAPKAGLLLSSYQMSI</sequence>
<dbReference type="GO" id="GO:0003676">
    <property type="term" value="F:nucleic acid binding"/>
    <property type="evidence" value="ECO:0007669"/>
    <property type="project" value="InterPro"/>
</dbReference>
<feature type="domain" description="RNase H type-1" evidence="1">
    <location>
        <begin position="44"/>
        <end position="175"/>
    </location>
</feature>
<dbReference type="EMBL" id="BPLQ01012283">
    <property type="protein sequence ID" value="GIY64171.1"/>
    <property type="molecule type" value="Genomic_DNA"/>
</dbReference>